<dbReference type="FunFam" id="1.10.8.10:FF:000001">
    <property type="entry name" value="Elongation factor Ts"/>
    <property type="match status" value="1"/>
</dbReference>
<dbReference type="EMBL" id="MHTC01000030">
    <property type="protein sequence ID" value="OHA55016.1"/>
    <property type="molecule type" value="Genomic_DNA"/>
</dbReference>
<comment type="caution">
    <text evidence="7">The sequence shown here is derived from an EMBL/GenBank/DDBJ whole genome shotgun (WGS) entry which is preliminary data.</text>
</comment>
<organism evidence="7 8">
    <name type="scientific">Candidatus Veblenbacteria bacterium RIFOXYB1_FULL_43_13</name>
    <dbReference type="NCBI Taxonomy" id="1802426"/>
    <lineage>
        <taxon>Bacteria</taxon>
        <taxon>Candidatus Vebleniibacteriota</taxon>
    </lineage>
</organism>
<evidence type="ECO:0000259" key="6">
    <source>
        <dbReference type="Pfam" id="PF00889"/>
    </source>
</evidence>
<dbReference type="PROSITE" id="PS01126">
    <property type="entry name" value="EF_TS_1"/>
    <property type="match status" value="1"/>
</dbReference>
<keyword evidence="5" id="KW-0963">Cytoplasm</keyword>
<evidence type="ECO:0000256" key="1">
    <source>
        <dbReference type="ARBA" id="ARBA00005532"/>
    </source>
</evidence>
<feature type="region of interest" description="Involved in Mg(2+) ion dislocation from EF-Tu" evidence="5">
    <location>
        <begin position="80"/>
        <end position="83"/>
    </location>
</feature>
<dbReference type="InterPro" id="IPR018101">
    <property type="entry name" value="Transl_elong_Ts_CS"/>
</dbReference>
<dbReference type="GO" id="GO:0003746">
    <property type="term" value="F:translation elongation factor activity"/>
    <property type="evidence" value="ECO:0007669"/>
    <property type="project" value="UniProtKB-UniRule"/>
</dbReference>
<dbReference type="InterPro" id="IPR014039">
    <property type="entry name" value="Transl_elong_EFTs/EF1B_dimer"/>
</dbReference>
<dbReference type="FunFam" id="1.10.286.20:FF:000001">
    <property type="entry name" value="Elongation factor Ts"/>
    <property type="match status" value="1"/>
</dbReference>
<comment type="similarity">
    <text evidence="1 5">Belongs to the EF-Ts family.</text>
</comment>
<name>A0A1G2Q359_9BACT</name>
<dbReference type="AlphaFoldDB" id="A0A1G2Q359"/>
<dbReference type="Pfam" id="PF00889">
    <property type="entry name" value="EF_TS"/>
    <property type="match status" value="1"/>
</dbReference>
<evidence type="ECO:0000256" key="2">
    <source>
        <dbReference type="ARBA" id="ARBA00016956"/>
    </source>
</evidence>
<dbReference type="InterPro" id="IPR001816">
    <property type="entry name" value="Transl_elong_EFTs/EF1B"/>
</dbReference>
<dbReference type="GO" id="GO:0005737">
    <property type="term" value="C:cytoplasm"/>
    <property type="evidence" value="ECO:0007669"/>
    <property type="project" value="UniProtKB-SubCell"/>
</dbReference>
<protein>
    <recommendedName>
        <fullName evidence="2 5">Elongation factor Ts</fullName>
        <shortName evidence="5">EF-Ts</shortName>
    </recommendedName>
</protein>
<dbReference type="Proteomes" id="UP000177575">
    <property type="component" value="Unassembled WGS sequence"/>
</dbReference>
<keyword evidence="4 5" id="KW-0648">Protein biosynthesis</keyword>
<evidence type="ECO:0000313" key="8">
    <source>
        <dbReference type="Proteomes" id="UP000177575"/>
    </source>
</evidence>
<dbReference type="CDD" id="cd14275">
    <property type="entry name" value="UBA_EF-Ts"/>
    <property type="match status" value="1"/>
</dbReference>
<dbReference type="PANTHER" id="PTHR11741:SF0">
    <property type="entry name" value="ELONGATION FACTOR TS, MITOCHONDRIAL"/>
    <property type="match status" value="1"/>
</dbReference>
<gene>
    <name evidence="5 7" type="primary">tsf</name>
    <name evidence="7" type="ORF">A2388_00280</name>
</gene>
<dbReference type="InterPro" id="IPR009060">
    <property type="entry name" value="UBA-like_sf"/>
</dbReference>
<sequence length="196" mass="21489">MSNVGDIQKLREQTGAGMMAAKKALEEASGDFDKAVDLLRQRGVKVAASKGSRATGQGLVEAYIHMGGKLGVLVELACETDFVARTDKFKELAHDLAMHVAASNPLYLEPSEIPMEVIAHEKQIYTEQLAAEGKKGEMVEKIVEGKLVKYYQEVCLLQQQFFKDDKQTVTDVITAAIVAIGENIKVRRFARFALGS</sequence>
<dbReference type="PANTHER" id="PTHR11741">
    <property type="entry name" value="ELONGATION FACTOR TS"/>
    <property type="match status" value="1"/>
</dbReference>
<dbReference type="SUPFAM" id="SSF46934">
    <property type="entry name" value="UBA-like"/>
    <property type="match status" value="1"/>
</dbReference>
<keyword evidence="3 5" id="KW-0251">Elongation factor</keyword>
<accession>A0A1G2Q359</accession>
<dbReference type="Gene3D" id="3.30.479.20">
    <property type="entry name" value="Elongation factor Ts, dimerisation domain"/>
    <property type="match status" value="1"/>
</dbReference>
<evidence type="ECO:0000256" key="4">
    <source>
        <dbReference type="ARBA" id="ARBA00022917"/>
    </source>
</evidence>
<dbReference type="Gene3D" id="1.10.8.10">
    <property type="entry name" value="DNA helicase RuvA subunit, C-terminal domain"/>
    <property type="match status" value="1"/>
</dbReference>
<evidence type="ECO:0000256" key="3">
    <source>
        <dbReference type="ARBA" id="ARBA00022768"/>
    </source>
</evidence>
<reference evidence="7 8" key="1">
    <citation type="journal article" date="2016" name="Nat. Commun.">
        <title>Thousands of microbial genomes shed light on interconnected biogeochemical processes in an aquifer system.</title>
        <authorList>
            <person name="Anantharaman K."/>
            <person name="Brown C.T."/>
            <person name="Hug L.A."/>
            <person name="Sharon I."/>
            <person name="Castelle C.J."/>
            <person name="Probst A.J."/>
            <person name="Thomas B.C."/>
            <person name="Singh A."/>
            <person name="Wilkins M.J."/>
            <person name="Karaoz U."/>
            <person name="Brodie E.L."/>
            <person name="Williams K.H."/>
            <person name="Hubbard S.S."/>
            <person name="Banfield J.F."/>
        </authorList>
    </citation>
    <scope>NUCLEOTIDE SEQUENCE [LARGE SCALE GENOMIC DNA]</scope>
</reference>
<comment type="function">
    <text evidence="5">Associates with the EF-Tu.GDP complex and induces the exchange of GDP to GTP. It remains bound to the aminoacyl-tRNA.EF-Tu.GTP complex up to the GTP hydrolysis stage on the ribosome.</text>
</comment>
<evidence type="ECO:0000313" key="7">
    <source>
        <dbReference type="EMBL" id="OHA55016.1"/>
    </source>
</evidence>
<dbReference type="InterPro" id="IPR036402">
    <property type="entry name" value="EF-Ts_dimer_sf"/>
</dbReference>
<dbReference type="SUPFAM" id="SSF54713">
    <property type="entry name" value="Elongation factor Ts (EF-Ts), dimerisation domain"/>
    <property type="match status" value="1"/>
</dbReference>
<dbReference type="Gene3D" id="1.10.286.20">
    <property type="match status" value="1"/>
</dbReference>
<evidence type="ECO:0000256" key="5">
    <source>
        <dbReference type="HAMAP-Rule" id="MF_00050"/>
    </source>
</evidence>
<feature type="domain" description="Translation elongation factor EFTs/EF1B dimerisation" evidence="6">
    <location>
        <begin position="38"/>
        <end position="195"/>
    </location>
</feature>
<proteinExistence type="inferred from homology"/>
<dbReference type="HAMAP" id="MF_00050">
    <property type="entry name" value="EF_Ts"/>
    <property type="match status" value="1"/>
</dbReference>
<comment type="subcellular location">
    <subcellularLocation>
        <location evidence="5">Cytoplasm</location>
    </subcellularLocation>
</comment>